<protein>
    <recommendedName>
        <fullName evidence="8">WxxW domain-containing protein</fullName>
    </recommendedName>
</protein>
<evidence type="ECO:0000313" key="9">
    <source>
        <dbReference type="EMBL" id="KAF0035897.1"/>
    </source>
</evidence>
<dbReference type="InterPro" id="IPR048254">
    <property type="entry name" value="CDP_ALCOHOL_P_TRANSF_CS"/>
</dbReference>
<sequence length="680" mass="74997">MLFTYKRRSSTETDTSPPVIIFSEDHVGLAACRTAWFDEGDASGDGDSELLTDLRRTHWPRICSSPVDMEAETVSGVKSQHTGNIFHTYSATGGLLCLNSEQTWRPCEDYKVMFTCTGQFCSGCRTRWFDHDDPTGNGDYEVLSDLREMYPREMCPRPIAIEVQTVSGEPASNTSDALLSYDAAYGFACVNAEQRGRSCEDYRVRFTCPEEFCQVSEQCRTRWVNGDNSSDEGDVESIHQLTRTFPGQVCGNPIGIEAKTTAGISAEHTGDTFLSYDVTFGFACINEKQRGKRCEDYQVTLTCPSDFCQGCRTRWFDVDDPTGEGDYETLLQLQMLYAPGRLCTQPVAIEAVTLAGVPAHKTDDVLQVYDATSGFACVNAEQPGGRRCHDYKLCCEPETIMILLTPSSGFFQCTNKLFLSDQATGLQIKEFARKNAANALSVANMVMGMASILSSLAGHHHAACWLVLIGYLLDLADGAVARRLGACSALGAKLDDFADFTTFGIATSLLLRTPDLLDNILCVCYVLSVFVRLCFFSSGIPFMYRGLPCLYSSAILASASLLSGGNMAVLRVIAVALILFMISQNFYPHDRVLESQAWKKVVYAGVKYVYDLGNAEGLGGGEVQRGFQQLDDGRERRPVLETPHPTVLHQIVPARTREEFENDTCHEGNGLTFWDMHSVA</sequence>
<feature type="domain" description="WxxW" evidence="8">
    <location>
        <begin position="221"/>
        <end position="303"/>
    </location>
</feature>
<evidence type="ECO:0000256" key="2">
    <source>
        <dbReference type="ARBA" id="ARBA00022525"/>
    </source>
</evidence>
<reference evidence="9 10" key="1">
    <citation type="submission" date="2019-06" db="EMBL/GenBank/DDBJ databases">
        <title>Draft genomes of female and male turbot (Scophthalmus maximus).</title>
        <authorList>
            <person name="Xu H."/>
            <person name="Xu X.-W."/>
            <person name="Shao C."/>
            <person name="Chen S."/>
        </authorList>
    </citation>
    <scope>NUCLEOTIDE SEQUENCE [LARGE SCALE GENOMIC DNA]</scope>
    <source>
        <strain evidence="9">Ysfricsl-2016a</strain>
        <tissue evidence="9">Blood</tissue>
    </source>
</reference>
<proteinExistence type="inferred from homology"/>
<dbReference type="InterPro" id="IPR000462">
    <property type="entry name" value="CDP-OH_P_trans"/>
</dbReference>
<feature type="transmembrane region" description="Helical" evidence="7">
    <location>
        <begin position="516"/>
        <end position="535"/>
    </location>
</feature>
<dbReference type="GO" id="GO:0016020">
    <property type="term" value="C:membrane"/>
    <property type="evidence" value="ECO:0007669"/>
    <property type="project" value="InterPro"/>
</dbReference>
<evidence type="ECO:0000256" key="4">
    <source>
        <dbReference type="ARBA" id="ARBA00022729"/>
    </source>
</evidence>
<dbReference type="GO" id="GO:0016780">
    <property type="term" value="F:phosphotransferase activity, for other substituted phosphate groups"/>
    <property type="evidence" value="ECO:0007669"/>
    <property type="project" value="InterPro"/>
</dbReference>
<keyword evidence="7" id="KW-0472">Membrane</keyword>
<dbReference type="EMBL" id="VEVO01000010">
    <property type="protein sequence ID" value="KAF0035897.1"/>
    <property type="molecule type" value="Genomic_DNA"/>
</dbReference>
<keyword evidence="2" id="KW-0964">Secreted</keyword>
<feature type="transmembrane region" description="Helical" evidence="7">
    <location>
        <begin position="568"/>
        <end position="587"/>
    </location>
</feature>
<keyword evidence="7" id="KW-0812">Transmembrane</keyword>
<evidence type="ECO:0000256" key="1">
    <source>
        <dbReference type="ARBA" id="ARBA00004613"/>
    </source>
</evidence>
<dbReference type="Proteomes" id="UP000438429">
    <property type="component" value="Unassembled WGS sequence"/>
</dbReference>
<comment type="subcellular location">
    <subcellularLocation>
        <location evidence="1">Secreted</location>
    </subcellularLocation>
</comment>
<keyword evidence="3 6" id="KW-0808">Transferase</keyword>
<keyword evidence="5" id="KW-0325">Glycoprotein</keyword>
<gene>
    <name evidence="9" type="ORF">F2P81_011209</name>
</gene>
<dbReference type="GO" id="GO:0008654">
    <property type="term" value="P:phospholipid biosynthetic process"/>
    <property type="evidence" value="ECO:0007669"/>
    <property type="project" value="InterPro"/>
</dbReference>
<feature type="domain" description="WxxW" evidence="8">
    <location>
        <begin position="313"/>
        <end position="393"/>
    </location>
</feature>
<dbReference type="GO" id="GO:0005576">
    <property type="term" value="C:extracellular region"/>
    <property type="evidence" value="ECO:0007669"/>
    <property type="project" value="UniProtKB-SubCell"/>
</dbReference>
<dbReference type="PROSITE" id="PS00379">
    <property type="entry name" value="CDP_ALCOHOL_P_TRANSF"/>
    <property type="match status" value="1"/>
</dbReference>
<evidence type="ECO:0000256" key="3">
    <source>
        <dbReference type="ARBA" id="ARBA00022679"/>
    </source>
</evidence>
<dbReference type="Pfam" id="PF13330">
    <property type="entry name" value="Mucin2_WxxW"/>
    <property type="match status" value="4"/>
</dbReference>
<feature type="domain" description="WxxW" evidence="8">
    <location>
        <begin position="126"/>
        <end position="208"/>
    </location>
</feature>
<evidence type="ECO:0000259" key="8">
    <source>
        <dbReference type="Pfam" id="PF13330"/>
    </source>
</evidence>
<evidence type="ECO:0000256" key="5">
    <source>
        <dbReference type="ARBA" id="ARBA00023180"/>
    </source>
</evidence>
<keyword evidence="7" id="KW-1133">Transmembrane helix</keyword>
<dbReference type="InterPro" id="IPR043130">
    <property type="entry name" value="CDP-OH_PTrfase_TM_dom"/>
</dbReference>
<feature type="domain" description="WxxW" evidence="8">
    <location>
        <begin position="34"/>
        <end position="116"/>
    </location>
</feature>
<comment type="caution">
    <text evidence="9">The sequence shown here is derived from an EMBL/GenBank/DDBJ whole genome shotgun (WGS) entry which is preliminary data.</text>
</comment>
<dbReference type="InterPro" id="IPR039675">
    <property type="entry name" value="CILP1/CILP2"/>
</dbReference>
<dbReference type="Gene3D" id="1.20.120.1760">
    <property type="match status" value="1"/>
</dbReference>
<dbReference type="PANTHER" id="PTHR15031:SF4">
    <property type="entry name" value="CARTILAGE INTERMEDIATE LAYER PROTEIN 1"/>
    <property type="match status" value="1"/>
</dbReference>
<dbReference type="InterPro" id="IPR025155">
    <property type="entry name" value="WxxW_domain"/>
</dbReference>
<name>A0A6A4SR79_SCOMX</name>
<keyword evidence="4" id="KW-0732">Signal</keyword>
<dbReference type="AlphaFoldDB" id="A0A6A4SR79"/>
<organism evidence="9 10">
    <name type="scientific">Scophthalmus maximus</name>
    <name type="common">Turbot</name>
    <name type="synonym">Psetta maxima</name>
    <dbReference type="NCBI Taxonomy" id="52904"/>
    <lineage>
        <taxon>Eukaryota</taxon>
        <taxon>Metazoa</taxon>
        <taxon>Chordata</taxon>
        <taxon>Craniata</taxon>
        <taxon>Vertebrata</taxon>
        <taxon>Euteleostomi</taxon>
        <taxon>Actinopterygii</taxon>
        <taxon>Neopterygii</taxon>
        <taxon>Teleostei</taxon>
        <taxon>Neoteleostei</taxon>
        <taxon>Acanthomorphata</taxon>
        <taxon>Carangaria</taxon>
        <taxon>Pleuronectiformes</taxon>
        <taxon>Pleuronectoidei</taxon>
        <taxon>Scophthalmidae</taxon>
        <taxon>Scophthalmus</taxon>
    </lineage>
</organism>
<accession>A0A6A4SR79</accession>
<evidence type="ECO:0000256" key="6">
    <source>
        <dbReference type="RuleBase" id="RU003750"/>
    </source>
</evidence>
<evidence type="ECO:0000256" key="7">
    <source>
        <dbReference type="SAM" id="Phobius"/>
    </source>
</evidence>
<dbReference type="Pfam" id="PF01066">
    <property type="entry name" value="CDP-OH_P_transf"/>
    <property type="match status" value="1"/>
</dbReference>
<comment type="similarity">
    <text evidence="6">Belongs to the CDP-alcohol phosphatidyltransferase class-I family.</text>
</comment>
<dbReference type="PANTHER" id="PTHR15031">
    <property type="entry name" value="CARTILAGE INTERMEDIATE LAYER PROTEIN CLIP"/>
    <property type="match status" value="1"/>
</dbReference>
<evidence type="ECO:0000313" key="10">
    <source>
        <dbReference type="Proteomes" id="UP000438429"/>
    </source>
</evidence>